<accession>A0A9D1NRK7</accession>
<dbReference type="Gene3D" id="3.40.50.300">
    <property type="entry name" value="P-loop containing nucleotide triphosphate hydrolases"/>
    <property type="match status" value="1"/>
</dbReference>
<dbReference type="GO" id="GO:0016887">
    <property type="term" value="F:ATP hydrolysis activity"/>
    <property type="evidence" value="ECO:0007669"/>
    <property type="project" value="InterPro"/>
</dbReference>
<gene>
    <name evidence="6" type="ORF">IAD28_04840</name>
</gene>
<feature type="region of interest" description="Disordered" evidence="4">
    <location>
        <begin position="1"/>
        <end position="25"/>
    </location>
</feature>
<organism evidence="6 7">
    <name type="scientific">Candidatus Faeciplasma avium</name>
    <dbReference type="NCBI Taxonomy" id="2840798"/>
    <lineage>
        <taxon>Bacteria</taxon>
        <taxon>Bacillati</taxon>
        <taxon>Bacillota</taxon>
        <taxon>Clostridia</taxon>
        <taxon>Eubacteriales</taxon>
        <taxon>Oscillospiraceae</taxon>
        <taxon>Oscillospiraceae incertae sedis</taxon>
        <taxon>Candidatus Faeciplasma</taxon>
    </lineage>
</organism>
<dbReference type="InterPro" id="IPR017911">
    <property type="entry name" value="MacB-like_ATP-bd"/>
</dbReference>
<feature type="compositionally biased region" description="Polar residues" evidence="4">
    <location>
        <begin position="82"/>
        <end position="91"/>
    </location>
</feature>
<dbReference type="PROSITE" id="PS00211">
    <property type="entry name" value="ABC_TRANSPORTER_1"/>
    <property type="match status" value="1"/>
</dbReference>
<dbReference type="Proteomes" id="UP000823960">
    <property type="component" value="Unassembled WGS sequence"/>
</dbReference>
<dbReference type="EMBL" id="DVOL01000065">
    <property type="protein sequence ID" value="HIV10998.1"/>
    <property type="molecule type" value="Genomic_DNA"/>
</dbReference>
<dbReference type="AlphaFoldDB" id="A0A9D1NRK7"/>
<proteinExistence type="predicted"/>
<dbReference type="InterPro" id="IPR017871">
    <property type="entry name" value="ABC_transporter-like_CS"/>
</dbReference>
<sequence length="340" mass="37089">MAEGDPVRSIPVETAGDSFDESLDDRSVDSDFLVGLGLKKEVAPATFVPADGESNVPAPLSAEDDAVPERTAEAPLKKGSKEQGSIEQSSTEPVIRIRNLSKIFVLGREKVKALAGVSLDIYKNEIVCLLGTSGSGKSTLLNMMAGLEKPTKGSITIYGQRVDLMSERKLAMFRQKTMGFVFQAYNLLPNLNAIDNVSMPLMFSGVKRRVRNAQAKKMLKMCGLGKRMRHKPTQMSGGQQQRVGIARAFVGRPKIVFADEPTGNLDTRTTIEIMEMMVSMARENHQTLVIVTHDVEIAAYADRIYHIIDGEISSVEDNSKKQISVGSEEAAEIVRAAESV</sequence>
<evidence type="ECO:0000256" key="2">
    <source>
        <dbReference type="ARBA" id="ARBA00022741"/>
    </source>
</evidence>
<feature type="region of interest" description="Disordered" evidence="4">
    <location>
        <begin position="47"/>
        <end position="91"/>
    </location>
</feature>
<dbReference type="InterPro" id="IPR027417">
    <property type="entry name" value="P-loop_NTPase"/>
</dbReference>
<dbReference type="InterPro" id="IPR003439">
    <property type="entry name" value="ABC_transporter-like_ATP-bd"/>
</dbReference>
<reference evidence="6" key="1">
    <citation type="submission" date="2020-10" db="EMBL/GenBank/DDBJ databases">
        <authorList>
            <person name="Gilroy R."/>
        </authorList>
    </citation>
    <scope>NUCLEOTIDE SEQUENCE</scope>
    <source>
        <strain evidence="6">1370</strain>
    </source>
</reference>
<evidence type="ECO:0000313" key="7">
    <source>
        <dbReference type="Proteomes" id="UP000823960"/>
    </source>
</evidence>
<keyword evidence="2" id="KW-0547">Nucleotide-binding</keyword>
<dbReference type="InterPro" id="IPR003593">
    <property type="entry name" value="AAA+_ATPase"/>
</dbReference>
<evidence type="ECO:0000256" key="1">
    <source>
        <dbReference type="ARBA" id="ARBA00022448"/>
    </source>
</evidence>
<comment type="caution">
    <text evidence="6">The sequence shown here is derived from an EMBL/GenBank/DDBJ whole genome shotgun (WGS) entry which is preliminary data.</text>
</comment>
<dbReference type="CDD" id="cd03255">
    <property type="entry name" value="ABC_MJ0796_LolCDE_FtsE"/>
    <property type="match status" value="1"/>
</dbReference>
<evidence type="ECO:0000313" key="6">
    <source>
        <dbReference type="EMBL" id="HIV10998.1"/>
    </source>
</evidence>
<dbReference type="PANTHER" id="PTHR24220">
    <property type="entry name" value="IMPORT ATP-BINDING PROTEIN"/>
    <property type="match status" value="1"/>
</dbReference>
<protein>
    <submittedName>
        <fullName evidence="6">ABC transporter ATP-binding protein</fullName>
    </submittedName>
</protein>
<dbReference type="SMART" id="SM00382">
    <property type="entry name" value="AAA"/>
    <property type="match status" value="1"/>
</dbReference>
<keyword evidence="3 6" id="KW-0067">ATP-binding</keyword>
<evidence type="ECO:0000256" key="3">
    <source>
        <dbReference type="ARBA" id="ARBA00022840"/>
    </source>
</evidence>
<dbReference type="PANTHER" id="PTHR24220:SF86">
    <property type="entry name" value="ABC TRANSPORTER ABCH.1"/>
    <property type="match status" value="1"/>
</dbReference>
<dbReference type="GO" id="GO:0005524">
    <property type="term" value="F:ATP binding"/>
    <property type="evidence" value="ECO:0007669"/>
    <property type="project" value="UniProtKB-KW"/>
</dbReference>
<dbReference type="Pfam" id="PF00005">
    <property type="entry name" value="ABC_tran"/>
    <property type="match status" value="1"/>
</dbReference>
<name>A0A9D1NRK7_9FIRM</name>
<evidence type="ECO:0000256" key="4">
    <source>
        <dbReference type="SAM" id="MobiDB-lite"/>
    </source>
</evidence>
<feature type="compositionally biased region" description="Basic and acidic residues" evidence="4">
    <location>
        <begin position="67"/>
        <end position="81"/>
    </location>
</feature>
<dbReference type="SUPFAM" id="SSF52540">
    <property type="entry name" value="P-loop containing nucleoside triphosphate hydrolases"/>
    <property type="match status" value="1"/>
</dbReference>
<dbReference type="GO" id="GO:0022857">
    <property type="term" value="F:transmembrane transporter activity"/>
    <property type="evidence" value="ECO:0007669"/>
    <property type="project" value="TreeGrafter"/>
</dbReference>
<dbReference type="PROSITE" id="PS50893">
    <property type="entry name" value="ABC_TRANSPORTER_2"/>
    <property type="match status" value="1"/>
</dbReference>
<dbReference type="InterPro" id="IPR015854">
    <property type="entry name" value="ABC_transpr_LolD-like"/>
</dbReference>
<reference evidence="6" key="2">
    <citation type="journal article" date="2021" name="PeerJ">
        <title>Extensive microbial diversity within the chicken gut microbiome revealed by metagenomics and culture.</title>
        <authorList>
            <person name="Gilroy R."/>
            <person name="Ravi A."/>
            <person name="Getino M."/>
            <person name="Pursley I."/>
            <person name="Horton D.L."/>
            <person name="Alikhan N.F."/>
            <person name="Baker D."/>
            <person name="Gharbi K."/>
            <person name="Hall N."/>
            <person name="Watson M."/>
            <person name="Adriaenssens E.M."/>
            <person name="Foster-Nyarko E."/>
            <person name="Jarju S."/>
            <person name="Secka A."/>
            <person name="Antonio M."/>
            <person name="Oren A."/>
            <person name="Chaudhuri R.R."/>
            <person name="La Ragione R."/>
            <person name="Hildebrand F."/>
            <person name="Pallen M.J."/>
        </authorList>
    </citation>
    <scope>NUCLEOTIDE SEQUENCE</scope>
    <source>
        <strain evidence="6">1370</strain>
    </source>
</reference>
<evidence type="ECO:0000259" key="5">
    <source>
        <dbReference type="PROSITE" id="PS50893"/>
    </source>
</evidence>
<keyword evidence="1" id="KW-0813">Transport</keyword>
<dbReference type="FunFam" id="3.40.50.300:FF:000032">
    <property type="entry name" value="Export ABC transporter ATP-binding protein"/>
    <property type="match status" value="1"/>
</dbReference>
<feature type="domain" description="ABC transporter" evidence="5">
    <location>
        <begin position="95"/>
        <end position="334"/>
    </location>
</feature>
<dbReference type="GO" id="GO:0005886">
    <property type="term" value="C:plasma membrane"/>
    <property type="evidence" value="ECO:0007669"/>
    <property type="project" value="TreeGrafter"/>
</dbReference>
<dbReference type="GO" id="GO:0098796">
    <property type="term" value="C:membrane protein complex"/>
    <property type="evidence" value="ECO:0007669"/>
    <property type="project" value="UniProtKB-ARBA"/>
</dbReference>